<name>A0A834XG40_9FABA</name>
<dbReference type="Proteomes" id="UP000634136">
    <property type="component" value="Unassembled WGS sequence"/>
</dbReference>
<accession>A0A834XG40</accession>
<protein>
    <submittedName>
        <fullName evidence="1">Uncharacterized protein</fullName>
    </submittedName>
</protein>
<organism evidence="1 2">
    <name type="scientific">Senna tora</name>
    <dbReference type="NCBI Taxonomy" id="362788"/>
    <lineage>
        <taxon>Eukaryota</taxon>
        <taxon>Viridiplantae</taxon>
        <taxon>Streptophyta</taxon>
        <taxon>Embryophyta</taxon>
        <taxon>Tracheophyta</taxon>
        <taxon>Spermatophyta</taxon>
        <taxon>Magnoliopsida</taxon>
        <taxon>eudicotyledons</taxon>
        <taxon>Gunneridae</taxon>
        <taxon>Pentapetalae</taxon>
        <taxon>rosids</taxon>
        <taxon>fabids</taxon>
        <taxon>Fabales</taxon>
        <taxon>Fabaceae</taxon>
        <taxon>Caesalpinioideae</taxon>
        <taxon>Cassia clade</taxon>
        <taxon>Senna</taxon>
    </lineage>
</organism>
<dbReference type="EMBL" id="JAAIUW010000001">
    <property type="protein sequence ID" value="KAF7844629.1"/>
    <property type="molecule type" value="Genomic_DNA"/>
</dbReference>
<gene>
    <name evidence="1" type="ORF">G2W53_001534</name>
</gene>
<evidence type="ECO:0000313" key="1">
    <source>
        <dbReference type="EMBL" id="KAF7844629.1"/>
    </source>
</evidence>
<keyword evidence="2" id="KW-1185">Reference proteome</keyword>
<proteinExistence type="predicted"/>
<reference evidence="1" key="1">
    <citation type="submission" date="2020-09" db="EMBL/GenBank/DDBJ databases">
        <title>Genome-Enabled Discovery of Anthraquinone Biosynthesis in Senna tora.</title>
        <authorList>
            <person name="Kang S.-H."/>
            <person name="Pandey R.P."/>
            <person name="Lee C.-M."/>
            <person name="Sim J.-S."/>
            <person name="Jeong J.-T."/>
            <person name="Choi B.-S."/>
            <person name="Jung M."/>
            <person name="Ginzburg D."/>
            <person name="Zhao K."/>
            <person name="Won S.Y."/>
            <person name="Oh T.-J."/>
            <person name="Yu Y."/>
            <person name="Kim N.-H."/>
            <person name="Lee O.R."/>
            <person name="Lee T.-H."/>
            <person name="Bashyal P."/>
            <person name="Kim T.-S."/>
            <person name="Lee W.-H."/>
            <person name="Kawkins C."/>
            <person name="Kim C.-K."/>
            <person name="Kim J.S."/>
            <person name="Ahn B.O."/>
            <person name="Rhee S.Y."/>
            <person name="Sohng J.K."/>
        </authorList>
    </citation>
    <scope>NUCLEOTIDE SEQUENCE</scope>
    <source>
        <tissue evidence="1">Leaf</tissue>
    </source>
</reference>
<evidence type="ECO:0000313" key="2">
    <source>
        <dbReference type="Proteomes" id="UP000634136"/>
    </source>
</evidence>
<comment type="caution">
    <text evidence="1">The sequence shown here is derived from an EMBL/GenBank/DDBJ whole genome shotgun (WGS) entry which is preliminary data.</text>
</comment>
<sequence length="26" mass="2976">MHKAHLNFSCFAEAKRYARNGEPGKI</sequence>
<dbReference type="AlphaFoldDB" id="A0A834XG40"/>